<reference evidence="3" key="1">
    <citation type="submission" date="2016-07" db="EMBL/GenBank/DDBJ databases">
        <title>Frankia sp. NRRL B-16219 Genome sequencing.</title>
        <authorList>
            <person name="Ghodhbane-Gtari F."/>
            <person name="Swanson E."/>
            <person name="Gueddou A."/>
            <person name="Louati M."/>
            <person name="Nouioui I."/>
            <person name="Hezbri K."/>
            <person name="Abebe-Akele F."/>
            <person name="Simpson S."/>
            <person name="Morris K."/>
            <person name="Thomas K."/>
            <person name="Gtari M."/>
            <person name="Tisa L.S."/>
        </authorList>
    </citation>
    <scope>NUCLEOTIDE SEQUENCE [LARGE SCALE GENOMIC DNA]</scope>
    <source>
        <strain evidence="3">NRRL B-16219</strain>
    </source>
</reference>
<evidence type="ECO:0000313" key="1">
    <source>
        <dbReference type="EMBL" id="OHV29815.1"/>
    </source>
</evidence>
<gene>
    <name evidence="2" type="ORF">BBK14_33705</name>
    <name evidence="1" type="ORF">BBK14_34095</name>
</gene>
<protein>
    <submittedName>
        <fullName evidence="2">Uncharacterized protein</fullName>
    </submittedName>
</protein>
<accession>A0A1S1QLL4</accession>
<dbReference type="AlphaFoldDB" id="A0A1S1QLL4"/>
<comment type="caution">
    <text evidence="2">The sequence shown here is derived from an EMBL/GenBank/DDBJ whole genome shotgun (WGS) entry which is preliminary data.</text>
</comment>
<dbReference type="EMBL" id="MAXA01000186">
    <property type="protein sequence ID" value="OHV29815.1"/>
    <property type="molecule type" value="Genomic_DNA"/>
</dbReference>
<name>A0A1S1QLL4_9ACTN</name>
<dbReference type="Proteomes" id="UP000179769">
    <property type="component" value="Unassembled WGS sequence"/>
</dbReference>
<sequence>MTLTEARELVGTDRLWLAPVTGKLLVGVRITDARVSYGRTQVQIQPLSGRGYRWVDPDFTQEIED</sequence>
<dbReference type="RefSeq" id="WP_071062439.1">
    <property type="nucleotide sequence ID" value="NZ_MAXA01000148.1"/>
</dbReference>
<proteinExistence type="predicted"/>
<dbReference type="OrthoDB" id="3216073at2"/>
<evidence type="ECO:0000313" key="2">
    <source>
        <dbReference type="EMBL" id="OHV33194.1"/>
    </source>
</evidence>
<evidence type="ECO:0000313" key="3">
    <source>
        <dbReference type="Proteomes" id="UP000179769"/>
    </source>
</evidence>
<dbReference type="EMBL" id="MAXA01000148">
    <property type="protein sequence ID" value="OHV33194.1"/>
    <property type="molecule type" value="Genomic_DNA"/>
</dbReference>
<organism evidence="2 3">
    <name type="scientific">Parafrankia soli</name>
    <dbReference type="NCBI Taxonomy" id="2599596"/>
    <lineage>
        <taxon>Bacteria</taxon>
        <taxon>Bacillati</taxon>
        <taxon>Actinomycetota</taxon>
        <taxon>Actinomycetes</taxon>
        <taxon>Frankiales</taxon>
        <taxon>Frankiaceae</taxon>
        <taxon>Parafrankia</taxon>
    </lineage>
</organism>
<keyword evidence="3" id="KW-1185">Reference proteome</keyword>
<reference evidence="2" key="2">
    <citation type="journal article" date="2017" name="Stand. Genomic Sci.">
        <title>Permanent draft genome sequence of Frankia sp. NRRL B-16219 reveals the presence of canonical nod genes, which are highly homologous to those detected in Candidatus Frankia Dg1 genome.</title>
        <authorList>
            <person name="Ktari A."/>
            <person name="Nouioui I."/>
            <person name="Furnholm T."/>
            <person name="Swanson E."/>
            <person name="Ghodhbane-Gtari F."/>
            <person name="Tisa L.S."/>
            <person name="Gtari M."/>
        </authorList>
    </citation>
    <scope>NUCLEOTIDE SEQUENCE</scope>
    <source>
        <strain evidence="2">NRRL B-16219</strain>
    </source>
</reference>